<dbReference type="PANTHER" id="PTHR43727:SF2">
    <property type="entry name" value="GROUP IV DECARBOXYLASE"/>
    <property type="match status" value="1"/>
</dbReference>
<dbReference type="EMBL" id="CP033972">
    <property type="protein sequence ID" value="AZG46253.1"/>
    <property type="molecule type" value="Genomic_DNA"/>
</dbReference>
<dbReference type="GO" id="GO:0009089">
    <property type="term" value="P:lysine biosynthetic process via diaminopimelate"/>
    <property type="evidence" value="ECO:0007669"/>
    <property type="project" value="TreeGrafter"/>
</dbReference>
<dbReference type="AlphaFoldDB" id="A0A3G8JMN9"/>
<dbReference type="OrthoDB" id="3275594at2"/>
<organism evidence="4 5">
    <name type="scientific">Gordonia insulae</name>
    <dbReference type="NCBI Taxonomy" id="2420509"/>
    <lineage>
        <taxon>Bacteria</taxon>
        <taxon>Bacillati</taxon>
        <taxon>Actinomycetota</taxon>
        <taxon>Actinomycetes</taxon>
        <taxon>Mycobacteriales</taxon>
        <taxon>Gordoniaceae</taxon>
        <taxon>Gordonia</taxon>
    </lineage>
</organism>
<gene>
    <name evidence="4" type="primary">lysA_2</name>
    <name evidence="4" type="ORF">D7316_02854</name>
</gene>
<evidence type="ECO:0000313" key="5">
    <source>
        <dbReference type="Proteomes" id="UP000271469"/>
    </source>
</evidence>
<comment type="cofactor">
    <cofactor evidence="1">
        <name>pyridoxal 5'-phosphate</name>
        <dbReference type="ChEBI" id="CHEBI:597326"/>
    </cofactor>
</comment>
<keyword evidence="4" id="KW-0456">Lyase</keyword>
<dbReference type="KEGG" id="gom:D7316_02854"/>
<keyword evidence="5" id="KW-1185">Reference proteome</keyword>
<dbReference type="SUPFAM" id="SSF50621">
    <property type="entry name" value="Alanine racemase C-terminal domain-like"/>
    <property type="match status" value="1"/>
</dbReference>
<feature type="domain" description="Orn/DAP/Arg decarboxylase 2 N-terminal" evidence="3">
    <location>
        <begin position="60"/>
        <end position="246"/>
    </location>
</feature>
<dbReference type="PANTHER" id="PTHR43727">
    <property type="entry name" value="DIAMINOPIMELATE DECARBOXYLASE"/>
    <property type="match status" value="1"/>
</dbReference>
<dbReference type="SUPFAM" id="SSF51419">
    <property type="entry name" value="PLP-binding barrel"/>
    <property type="match status" value="1"/>
</dbReference>
<accession>A0A3G8JMN9</accession>
<dbReference type="RefSeq" id="WP_124708794.1">
    <property type="nucleotide sequence ID" value="NZ_CP033972.1"/>
</dbReference>
<keyword evidence="2" id="KW-0663">Pyridoxal phosphate</keyword>
<evidence type="ECO:0000256" key="2">
    <source>
        <dbReference type="ARBA" id="ARBA00022898"/>
    </source>
</evidence>
<dbReference type="InterPro" id="IPR009006">
    <property type="entry name" value="Ala_racemase/Decarboxylase_C"/>
</dbReference>
<dbReference type="Pfam" id="PF02784">
    <property type="entry name" value="Orn_Arg_deC_N"/>
    <property type="match status" value="1"/>
</dbReference>
<dbReference type="Gene3D" id="2.40.37.10">
    <property type="entry name" value="Lyase, Ornithine Decarboxylase, Chain A, domain 1"/>
    <property type="match status" value="1"/>
</dbReference>
<dbReference type="Gene3D" id="3.20.20.10">
    <property type="entry name" value="Alanine racemase"/>
    <property type="match status" value="1"/>
</dbReference>
<dbReference type="GO" id="GO:0008836">
    <property type="term" value="F:diaminopimelate decarboxylase activity"/>
    <property type="evidence" value="ECO:0007669"/>
    <property type="project" value="UniProtKB-EC"/>
</dbReference>
<evidence type="ECO:0000313" key="4">
    <source>
        <dbReference type="EMBL" id="AZG46253.1"/>
    </source>
</evidence>
<reference evidence="4 5" key="1">
    <citation type="submission" date="2018-11" db="EMBL/GenBank/DDBJ databases">
        <title>Gordonia insulae sp. nov., isolated from an island soil.</title>
        <authorList>
            <person name="Kim Y.S."/>
            <person name="Kim S.B."/>
        </authorList>
    </citation>
    <scope>NUCLEOTIDE SEQUENCE [LARGE SCALE GENOMIC DNA]</scope>
    <source>
        <strain evidence="4 5">MMS17-SY073</strain>
    </source>
</reference>
<dbReference type="InterPro" id="IPR022644">
    <property type="entry name" value="De-COase2_N"/>
</dbReference>
<protein>
    <submittedName>
        <fullName evidence="4">Diaminopimelate decarboxylase</fullName>
        <ecNumber evidence="4">4.1.1.20</ecNumber>
    </submittedName>
</protein>
<dbReference type="Proteomes" id="UP000271469">
    <property type="component" value="Chromosome"/>
</dbReference>
<dbReference type="EC" id="4.1.1.20" evidence="4"/>
<proteinExistence type="predicted"/>
<evidence type="ECO:0000256" key="1">
    <source>
        <dbReference type="ARBA" id="ARBA00001933"/>
    </source>
</evidence>
<name>A0A3G8JMN9_9ACTN</name>
<sequence length="454" mass="49534">MSAPPMPAKRRAWEKAILTRPDLLSQMASAVGESYHIIDPNTFAANLADFAAVFDECGVTGRIRYGYKANKARAFVRACADAAAIAPPSRYGVDVASAEEFGAALAAGVRGEEVMVTGPAHSDDVLRLAARHRALVALDTVEQVSRVLEHTPTEHLNILLRMRPDDPTTRFGMSGWGLQQAVADLQESDRIVLRGFSFHLSGYDVWPRVAMAHRAIDACQRAREVGHPADIVSIGGGIAVDYVEHRDWDTYRARESGEWYFDGKTAGSLYPYSTEVAGAAMLERILCDSDTTHPESVGVRARSSGLSIMIEPGRALCDGAGISVFTVRGVHTHTDGTDIITVSGTSMSLSEQWFDSEFLPDPELVDPLGSQPRSDTPIVRHPAIVAGATCLDTDLLSRRRIPFSRRARVGDLIVYPNTAGYQMDSNESEFHQVPVPPKLVLHRQASPTTWSIDR</sequence>
<evidence type="ECO:0000259" key="3">
    <source>
        <dbReference type="Pfam" id="PF02784"/>
    </source>
</evidence>
<dbReference type="InterPro" id="IPR029066">
    <property type="entry name" value="PLP-binding_barrel"/>
</dbReference>